<dbReference type="RefSeq" id="WP_184435963.1">
    <property type="nucleotide sequence ID" value="NZ_JACIGI010000021.1"/>
</dbReference>
<accession>A0A7W6S0T3</accession>
<keyword evidence="3" id="KW-1185">Reference proteome</keyword>
<reference evidence="2 3" key="1">
    <citation type="submission" date="2020-08" db="EMBL/GenBank/DDBJ databases">
        <title>Genome sequencing of Purple Non-Sulfur Bacteria from various extreme environments.</title>
        <authorList>
            <person name="Mayer M."/>
        </authorList>
    </citation>
    <scope>NUCLEOTIDE SEQUENCE [LARGE SCALE GENOMIC DNA]</scope>
    <source>
        <strain evidence="2 3">JA135</strain>
    </source>
</reference>
<gene>
    <name evidence="2" type="ORF">GGD88_002547</name>
</gene>
<evidence type="ECO:0000313" key="2">
    <source>
        <dbReference type="EMBL" id="MBB4286806.1"/>
    </source>
</evidence>
<evidence type="ECO:0000313" key="3">
    <source>
        <dbReference type="Proteomes" id="UP000555728"/>
    </source>
</evidence>
<dbReference type="AlphaFoldDB" id="A0A7W6S0T3"/>
<evidence type="ECO:0000256" key="1">
    <source>
        <dbReference type="SAM" id="MobiDB-lite"/>
    </source>
</evidence>
<feature type="region of interest" description="Disordered" evidence="1">
    <location>
        <begin position="70"/>
        <end position="90"/>
    </location>
</feature>
<protein>
    <submittedName>
        <fullName evidence="2">Uncharacterized protein</fullName>
    </submittedName>
</protein>
<sequence length="90" mass="9784">MSAPLHSTDAPLALEMAARRERDRYLAHLLRTAARAVWTALFGTRQSAQEAASSLQDCYVRENGLTAMPDAGSLAARRSNDHHDRHGAAA</sequence>
<feature type="compositionally biased region" description="Basic and acidic residues" evidence="1">
    <location>
        <begin position="78"/>
        <end position="90"/>
    </location>
</feature>
<dbReference type="EMBL" id="JACIGI010000021">
    <property type="protein sequence ID" value="MBB4286806.1"/>
    <property type="molecule type" value="Genomic_DNA"/>
</dbReference>
<proteinExistence type="predicted"/>
<name>A0A7W6S0T3_9PROT</name>
<comment type="caution">
    <text evidence="2">The sequence shown here is derived from an EMBL/GenBank/DDBJ whole genome shotgun (WGS) entry which is preliminary data.</text>
</comment>
<dbReference type="Proteomes" id="UP000555728">
    <property type="component" value="Unassembled WGS sequence"/>
</dbReference>
<organism evidence="2 3">
    <name type="scientific">Roseospira goensis</name>
    <dbReference type="NCBI Taxonomy" id="391922"/>
    <lineage>
        <taxon>Bacteria</taxon>
        <taxon>Pseudomonadati</taxon>
        <taxon>Pseudomonadota</taxon>
        <taxon>Alphaproteobacteria</taxon>
        <taxon>Rhodospirillales</taxon>
        <taxon>Rhodospirillaceae</taxon>
        <taxon>Roseospira</taxon>
    </lineage>
</organism>